<feature type="region of interest" description="Disordered" evidence="12">
    <location>
        <begin position="1177"/>
        <end position="1200"/>
    </location>
</feature>
<keyword evidence="3 11" id="KW-0808">Transferase</keyword>
<organism evidence="15 16">
    <name type="scientific">Daphnia sinensis</name>
    <dbReference type="NCBI Taxonomy" id="1820382"/>
    <lineage>
        <taxon>Eukaryota</taxon>
        <taxon>Metazoa</taxon>
        <taxon>Ecdysozoa</taxon>
        <taxon>Arthropoda</taxon>
        <taxon>Crustacea</taxon>
        <taxon>Branchiopoda</taxon>
        <taxon>Diplostraca</taxon>
        <taxon>Cladocera</taxon>
        <taxon>Anomopoda</taxon>
        <taxon>Daphniidae</taxon>
        <taxon>Daphnia</taxon>
        <taxon>Daphnia similis group</taxon>
    </lineage>
</organism>
<feature type="compositionally biased region" description="Low complexity" evidence="12">
    <location>
        <begin position="1253"/>
        <end position="1266"/>
    </location>
</feature>
<evidence type="ECO:0000259" key="14">
    <source>
        <dbReference type="PROSITE" id="PS51157"/>
    </source>
</evidence>
<feature type="compositionally biased region" description="Acidic residues" evidence="12">
    <location>
        <begin position="953"/>
        <end position="963"/>
    </location>
</feature>
<comment type="similarity">
    <text evidence="8 11">Belongs to the E3 ubiquitin-protein ligase UBR1-like family.</text>
</comment>
<evidence type="ECO:0000256" key="1">
    <source>
        <dbReference type="ARBA" id="ARBA00000900"/>
    </source>
</evidence>
<feature type="zinc finger region" description="UBR-type" evidence="10">
    <location>
        <begin position="81"/>
        <end position="152"/>
    </location>
</feature>
<dbReference type="Gene3D" id="2.10.110.30">
    <property type="match status" value="1"/>
</dbReference>
<evidence type="ECO:0000256" key="11">
    <source>
        <dbReference type="RuleBase" id="RU366018"/>
    </source>
</evidence>
<keyword evidence="5 9" id="KW-0863">Zinc-finger</keyword>
<dbReference type="GO" id="GO:0061630">
    <property type="term" value="F:ubiquitin protein ligase activity"/>
    <property type="evidence" value="ECO:0007669"/>
    <property type="project" value="UniProtKB-UniRule"/>
</dbReference>
<feature type="region of interest" description="Disordered" evidence="12">
    <location>
        <begin position="1233"/>
        <end position="1266"/>
    </location>
</feature>
<reference evidence="15 16" key="1">
    <citation type="submission" date="2022-05" db="EMBL/GenBank/DDBJ databases">
        <title>A multi-omics perspective on studying reproductive biology in Daphnia sinensis.</title>
        <authorList>
            <person name="Jia J."/>
        </authorList>
    </citation>
    <scope>NUCLEOTIDE SEQUENCE [LARGE SCALE GENOMIC DNA]</scope>
    <source>
        <strain evidence="15 16">WSL</strain>
    </source>
</reference>
<dbReference type="PROSITE" id="PS51157">
    <property type="entry name" value="ZF_UBR"/>
    <property type="match status" value="1"/>
</dbReference>
<comment type="function">
    <text evidence="11">Ubiquitin ligase protein which is a component of the N-end rule pathway. Recognizes and binds to proteins bearing specific N-terminal residues that are destabilizing according to the N-end rule, leading to their ubiquitination and subsequent degradation.</text>
</comment>
<comment type="catalytic activity">
    <reaction evidence="1 11">
        <text>S-ubiquitinyl-[E2 ubiquitin-conjugating enzyme]-L-cysteine + [acceptor protein]-L-lysine = [E2 ubiquitin-conjugating enzyme]-L-cysteine + N(6)-ubiquitinyl-[acceptor protein]-L-lysine.</text>
        <dbReference type="EC" id="2.3.2.27"/>
    </reaction>
</comment>
<keyword evidence="6 11" id="KW-0833">Ubl conjugation pathway</keyword>
<keyword evidence="7 11" id="KW-0862">Zinc</keyword>
<keyword evidence="4 11" id="KW-0479">Metal-binding</keyword>
<dbReference type="Pfam" id="PF18995">
    <property type="entry name" value="PRT6_C"/>
    <property type="match status" value="1"/>
</dbReference>
<dbReference type="Pfam" id="PF22960">
    <property type="entry name" value="WHD_UBR1"/>
    <property type="match status" value="1"/>
</dbReference>
<comment type="caution">
    <text evidence="15">The sequence shown here is derived from an EMBL/GenBank/DDBJ whole genome shotgun (WGS) entry which is preliminary data.</text>
</comment>
<feature type="compositionally biased region" description="Basic and acidic residues" evidence="12">
    <location>
        <begin position="1177"/>
        <end position="1193"/>
    </location>
</feature>
<dbReference type="GO" id="GO:0071596">
    <property type="term" value="P:ubiquitin-dependent protein catabolic process via the N-end rule pathway"/>
    <property type="evidence" value="ECO:0007669"/>
    <property type="project" value="UniProtKB-UniRule"/>
</dbReference>
<evidence type="ECO:0000313" key="15">
    <source>
        <dbReference type="EMBL" id="KAI9565210.1"/>
    </source>
</evidence>
<dbReference type="InterPro" id="IPR039164">
    <property type="entry name" value="UBR1-like"/>
</dbReference>
<dbReference type="Proteomes" id="UP000820818">
    <property type="component" value="Linkage Group LG1"/>
</dbReference>
<dbReference type="InterPro" id="IPR003126">
    <property type="entry name" value="Znf_UBR"/>
</dbReference>
<comment type="pathway">
    <text evidence="2 11">Protein modification; protein ubiquitination.</text>
</comment>
<evidence type="ECO:0000256" key="9">
    <source>
        <dbReference type="PROSITE-ProRule" id="PRU00175"/>
    </source>
</evidence>
<evidence type="ECO:0000256" key="12">
    <source>
        <dbReference type="SAM" id="MobiDB-lite"/>
    </source>
</evidence>
<dbReference type="SUPFAM" id="SSF57850">
    <property type="entry name" value="RING/U-box"/>
    <property type="match status" value="1"/>
</dbReference>
<sequence length="2013" mass="224617">MHSPSSQILMRKGKRGAAVYVQSECSRTTDPQHLKDLLSTLLNPQKPIDELETVDWIKWLIAGGKTPIEFSSIVRRYDNGTTCGLVWTANFVAYRCRTCGISPCMSLCAECFQKGNHEGHDFNMFRSQAGGACDCGDTSVMKEAGFCERHGPHAHIGKPILPPELLAVSQAVMPLIILRLIQHLRSHSIPDILEDQLQSVQDADSFITMLHDYSGMGAAMRHVMTSALINPQLYAQLTEIPSVDSEYAQFMKEAQRMYEKSLKSLPGPEPPDEYKAYPALQDSLVHRTFLEELVFWTVKFEFPQKLVCLLLNMLPDPDYKEAFTRAFVLHYARISRLLVGSSDPDTLSNRVVHVSVQLFSNEELATKMAEELHLLHVMVVSLRDMMSKILVPSTLQDAKKNFHFVVDCSKHVMRDHCYWPLVSDLSNLLSHRPVALLFLSDDSLLEMWFSFLSMFQGMNVNQRELSTHVEFEPNTYYAAFSAELEAPASAMWALAIHLRDTGSVHLTKMLLKHCLAALEEWLEAINFKCPEQTDPYQVSFHIPLHRYLAAFTCQAVRAQGILLKDALPPTSLLQLIMMHPLRIQAAFYEILSGLWVRNGLQIKGQAMSYIQCHFGNSMVDADIYLLQICATQLSPTFVLPIIFERFHAMELLSMNPLLKSNFLEGEQEAAMLESCLTFIASLMSIRTNIGANESDLDRLEMVSLLCMSDRTHSQLMELLPEKCGAPQNKDFDAILAQVADYKAPNFEASGSMQQGMYVPKAVVWEQLYDPIYVLLRAVHRRDFQTSMDRFTQYVRQSGLYPSYSSGTLWPPFRLPIATHPNYEDPRKLLLSRTFHAMLFVLLYKAINAPTLVSEQSLALVIYLLDMAVSLVHQSTTQGNEVCIREPIVHLLDDRADLQLNEWFSTDNLAENVITVVNNVTLATSTAVVANSTEAAELDLESSASSASSTSEGESSDQDMDLDVPEATGGNVLLALPETDSLALVPVVPNRSVVSSDVAAMSVYRNPSRIGNSSHFRVMPALSAVNQASMVIAGAISPTPTLPQLPYSNIRAITAGNEVTKYTNQISVDSNLSDTSPGMSTIQYDEGPESDNQHERLCVRESIISLLLRLHSSFSGHSDSYRLPESQDTDAGARADEDGRIGNGAFWIGKVLDKLSRTDPRVRQAIISTKLTLWPPRTAEDRLPSETADELREKEKKRKIKERQQRLLQEFATKQKQFMQQAMAAEDVEMDLEANSMGSTSSNAPSSEATACQSSGSSASIPKPSSAADSFNMHSSYSTTNEGSSSEEYDCVICNQASPSTSERPMCLVVLLQATSVLAHKRSWPCGSSLALPVCEEDRFNLDKVDSLHVEMSRRVENLRQHFDESSWLACLNIGYEGGVYVHTCGHYLHLDCHKQYLQSLRSQQRQQSLNVERGEYSCPLCRQLANSALPIATKLYGSSRGRPHEAAGVVSCLTQASEEVKNMFASEPSISPHLGSNLMEAMGRVMEDMTNATFPHFRQITSTPSPASLFLFVQSIARTNLEIELMQRGDSIIQSSGLVAGSSGSGCASLSSAASNVNAQAMGETSPTPGASSASWISPGLELRFSSSPTPGASSMGSSSQSVSHSTSPWSLLPKRSCLLPLLHVLATHSKILNTRSYQHTWARIAGLDSTESFSHSLARTTEMEVPLLIQDVPCLLIQMVLVLPLPVDRRHFVCIVQRLFNLTMVQIVMQLSCRLGEKKRKAYKSLSLSDWNIAALMSFIISKMEDVHLYRDEETDIEFNDNALLNVEGDIQQPLYKMALHFLRIACLLQFHLFGDSLPSSGISHTDHEEFVELCSYLNINYEMKIDTCLAPNAVIGYWCHEFRGFLANSRNILAASDLLMQHRQWRGPRLLTLPNSYDTLFKFYHHKSCPQCKSVPKEPSLCLVCGALVCLRENCCKEENVHEAVQHSIDCGAGTAIFLAINSSTIIVIRGKRACLWGSVYLDAFGEEDRELKRGKPLYLSKDRYALLESQWLSHRFDHTSKKWIWHRDVL</sequence>
<dbReference type="InterPro" id="IPR001841">
    <property type="entry name" value="Znf_RING"/>
</dbReference>
<dbReference type="InterPro" id="IPR055194">
    <property type="entry name" value="UBR1-like_WH"/>
</dbReference>
<dbReference type="PANTHER" id="PTHR21497:SF39">
    <property type="entry name" value="E3 UBIQUITIN-PROTEIN LIGASE UBR3"/>
    <property type="match status" value="1"/>
</dbReference>
<evidence type="ECO:0000256" key="5">
    <source>
        <dbReference type="ARBA" id="ARBA00022771"/>
    </source>
</evidence>
<evidence type="ECO:0000256" key="4">
    <source>
        <dbReference type="ARBA" id="ARBA00022723"/>
    </source>
</evidence>
<evidence type="ECO:0000256" key="2">
    <source>
        <dbReference type="ARBA" id="ARBA00004906"/>
    </source>
</evidence>
<feature type="region of interest" description="Disordered" evidence="12">
    <location>
        <begin position="938"/>
        <end position="963"/>
    </location>
</feature>
<dbReference type="GO" id="GO:0016567">
    <property type="term" value="P:protein ubiquitination"/>
    <property type="evidence" value="ECO:0007669"/>
    <property type="project" value="UniProtKB-UniRule"/>
</dbReference>
<evidence type="ECO:0000256" key="8">
    <source>
        <dbReference type="ARBA" id="ARBA00046341"/>
    </source>
</evidence>
<feature type="compositionally biased region" description="Low complexity" evidence="12">
    <location>
        <begin position="940"/>
        <end position="952"/>
    </location>
</feature>
<dbReference type="GO" id="GO:0005737">
    <property type="term" value="C:cytoplasm"/>
    <property type="evidence" value="ECO:0007669"/>
    <property type="project" value="TreeGrafter"/>
</dbReference>
<evidence type="ECO:0000256" key="6">
    <source>
        <dbReference type="ARBA" id="ARBA00022786"/>
    </source>
</evidence>
<dbReference type="Pfam" id="PF02207">
    <property type="entry name" value="zf-UBR"/>
    <property type="match status" value="1"/>
</dbReference>
<evidence type="ECO:0000256" key="10">
    <source>
        <dbReference type="PROSITE-ProRule" id="PRU00508"/>
    </source>
</evidence>
<dbReference type="PANTHER" id="PTHR21497">
    <property type="entry name" value="UBIQUITIN LIGASE E3 ALPHA-RELATED"/>
    <property type="match status" value="1"/>
</dbReference>
<evidence type="ECO:0000259" key="13">
    <source>
        <dbReference type="PROSITE" id="PS50089"/>
    </source>
</evidence>
<proteinExistence type="inferred from homology"/>
<dbReference type="FunFam" id="2.10.110.30:FF:000002">
    <property type="entry name" value="Putative e3 ubiquitin-protein ligase ubr3"/>
    <property type="match status" value="1"/>
</dbReference>
<dbReference type="GO" id="GO:0000151">
    <property type="term" value="C:ubiquitin ligase complex"/>
    <property type="evidence" value="ECO:0007669"/>
    <property type="project" value="TreeGrafter"/>
</dbReference>
<protein>
    <recommendedName>
        <fullName evidence="11">E3 ubiquitin-protein ligase</fullName>
        <ecNumber evidence="11">2.3.2.27</ecNumber>
    </recommendedName>
</protein>
<dbReference type="SMART" id="SM00396">
    <property type="entry name" value="ZnF_UBR1"/>
    <property type="match status" value="1"/>
</dbReference>
<evidence type="ECO:0000313" key="16">
    <source>
        <dbReference type="Proteomes" id="UP000820818"/>
    </source>
</evidence>
<keyword evidence="16" id="KW-1185">Reference proteome</keyword>
<dbReference type="EMBL" id="WJBH02000001">
    <property type="protein sequence ID" value="KAI9565210.1"/>
    <property type="molecule type" value="Genomic_DNA"/>
</dbReference>
<evidence type="ECO:0000256" key="7">
    <source>
        <dbReference type="ARBA" id="ARBA00022833"/>
    </source>
</evidence>
<dbReference type="InterPro" id="IPR044046">
    <property type="entry name" value="E3_ligase_UBR-like_C"/>
</dbReference>
<gene>
    <name evidence="15" type="ORF">GHT06_008992</name>
</gene>
<accession>A0AAD5LM28</accession>
<feature type="domain" description="UBR-type" evidence="14">
    <location>
        <begin position="81"/>
        <end position="152"/>
    </location>
</feature>
<dbReference type="PROSITE" id="PS50089">
    <property type="entry name" value="ZF_RING_2"/>
    <property type="match status" value="1"/>
</dbReference>
<feature type="domain" description="RING-type" evidence="13">
    <location>
        <begin position="1370"/>
        <end position="1422"/>
    </location>
</feature>
<dbReference type="GO" id="GO:0008270">
    <property type="term" value="F:zinc ion binding"/>
    <property type="evidence" value="ECO:0007669"/>
    <property type="project" value="UniProtKB-UniRule"/>
</dbReference>
<name>A0AAD5LM28_9CRUS</name>
<dbReference type="CDD" id="cd19673">
    <property type="entry name" value="UBR-box_UBR3"/>
    <property type="match status" value="1"/>
</dbReference>
<evidence type="ECO:0000256" key="3">
    <source>
        <dbReference type="ARBA" id="ARBA00022679"/>
    </source>
</evidence>
<feature type="compositionally biased region" description="Polar residues" evidence="12">
    <location>
        <begin position="1235"/>
        <end position="1252"/>
    </location>
</feature>
<dbReference type="EC" id="2.3.2.27" evidence="11"/>
<feature type="region of interest" description="Disordered" evidence="12">
    <location>
        <begin position="1117"/>
        <end position="1136"/>
    </location>
</feature>